<evidence type="ECO:0000259" key="12">
    <source>
        <dbReference type="Pfam" id="PF01467"/>
    </source>
</evidence>
<evidence type="ECO:0000256" key="8">
    <source>
        <dbReference type="ARBA" id="ARBA00022840"/>
    </source>
</evidence>
<dbReference type="EMBL" id="JAVFJF020000039">
    <property type="protein sequence ID" value="MEJ8676247.1"/>
    <property type="molecule type" value="Genomic_DNA"/>
</dbReference>
<evidence type="ECO:0000313" key="15">
    <source>
        <dbReference type="Proteomes" id="UP000239469"/>
    </source>
</evidence>
<evidence type="ECO:0000256" key="7">
    <source>
        <dbReference type="ARBA" id="ARBA00022741"/>
    </source>
</evidence>
<dbReference type="GO" id="GO:0009435">
    <property type="term" value="P:NAD+ biosynthetic process"/>
    <property type="evidence" value="ECO:0007669"/>
    <property type="project" value="UniProtKB-UniRule"/>
</dbReference>
<keyword evidence="7 11" id="KW-0547">Nucleotide-binding</keyword>
<sequence length="212" mass="23607">MNPRIGIFGGTFDPIHHAHLRMARAFAAELQLDEVRLIPAGQPYHRDSGPRASPAERLEMVRLAVAGEPALRADDREIRRPRAAYTVETLRELRAELGPAAELWFLIGGDSLAQLSSWKAWRELFALANLAVALRPGFDPDQLPPPVLDEWRTRQVHDFSNRTASGTIRPLALPPLDLSATRLRAMLAADEAVDGLIDPAVLAYIRRQGLYR</sequence>
<comment type="similarity">
    <text evidence="3 11">Belongs to the NadD family.</text>
</comment>
<evidence type="ECO:0000256" key="1">
    <source>
        <dbReference type="ARBA" id="ARBA00002324"/>
    </source>
</evidence>
<dbReference type="OrthoDB" id="5295945at2"/>
<comment type="function">
    <text evidence="1 11">Catalyzes the reversible adenylation of nicotinate mononucleotide (NaMN) to nicotinic acid adenine dinucleotide (NaAD).</text>
</comment>
<accession>A0A1S1X7R8</accession>
<evidence type="ECO:0000313" key="13">
    <source>
        <dbReference type="EMBL" id="MEJ8676247.1"/>
    </source>
</evidence>
<reference evidence="13 16" key="2">
    <citation type="submission" date="2023-12" db="EMBL/GenBank/DDBJ databases">
        <title>Evaluation and characterization of a potential secondary metabolite violacein from indigenous Chromobacterium amazonense SAM215.</title>
        <authorList>
            <person name="Tarafdar M.R."/>
            <person name="Abedin S.M."/>
            <person name="Atiqua A."/>
            <person name="Saha A."/>
            <person name="Khan S.N."/>
        </authorList>
    </citation>
    <scope>NUCLEOTIDE SEQUENCE [LARGE SCALE GENOMIC DNA]</scope>
    <source>
        <strain evidence="13 16">SAM215</strain>
    </source>
</reference>
<dbReference type="Gene3D" id="3.40.50.620">
    <property type="entry name" value="HUPs"/>
    <property type="match status" value="1"/>
</dbReference>
<comment type="pathway">
    <text evidence="2 11">Cofactor biosynthesis; NAD(+) biosynthesis; deamido-NAD(+) from nicotinate D-ribonucleotide: step 1/1.</text>
</comment>
<name>A0A1S1X7R8_9NEIS</name>
<evidence type="ECO:0000313" key="16">
    <source>
        <dbReference type="Proteomes" id="UP001224516"/>
    </source>
</evidence>
<dbReference type="CDD" id="cd02165">
    <property type="entry name" value="NMNAT"/>
    <property type="match status" value="1"/>
</dbReference>
<dbReference type="HAMAP" id="MF_00244">
    <property type="entry name" value="NaMN_adenylyltr"/>
    <property type="match status" value="1"/>
</dbReference>
<dbReference type="GO" id="GO:0004515">
    <property type="term" value="F:nicotinate-nucleotide adenylyltransferase activity"/>
    <property type="evidence" value="ECO:0007669"/>
    <property type="project" value="UniProtKB-UniRule"/>
</dbReference>
<evidence type="ECO:0000256" key="11">
    <source>
        <dbReference type="HAMAP-Rule" id="MF_00244"/>
    </source>
</evidence>
<dbReference type="NCBIfam" id="TIGR00482">
    <property type="entry name" value="nicotinate (nicotinamide) nucleotide adenylyltransferase"/>
    <property type="match status" value="1"/>
</dbReference>
<dbReference type="NCBIfam" id="TIGR00125">
    <property type="entry name" value="cyt_tran_rel"/>
    <property type="match status" value="1"/>
</dbReference>
<evidence type="ECO:0000256" key="4">
    <source>
        <dbReference type="ARBA" id="ARBA00022642"/>
    </source>
</evidence>
<dbReference type="PANTHER" id="PTHR39321">
    <property type="entry name" value="NICOTINATE-NUCLEOTIDE ADENYLYLTRANSFERASE-RELATED"/>
    <property type="match status" value="1"/>
</dbReference>
<feature type="domain" description="Cytidyltransferase-like" evidence="12">
    <location>
        <begin position="7"/>
        <end position="184"/>
    </location>
</feature>
<dbReference type="PANTHER" id="PTHR39321:SF3">
    <property type="entry name" value="PHOSPHOPANTETHEINE ADENYLYLTRANSFERASE"/>
    <property type="match status" value="1"/>
</dbReference>
<dbReference type="SUPFAM" id="SSF52374">
    <property type="entry name" value="Nucleotidylyl transferase"/>
    <property type="match status" value="1"/>
</dbReference>
<comment type="caution">
    <text evidence="14">The sequence shown here is derived from an EMBL/GenBank/DDBJ whole genome shotgun (WGS) entry which is preliminary data.</text>
</comment>
<dbReference type="AlphaFoldDB" id="A0A1S1X7R8"/>
<evidence type="ECO:0000256" key="3">
    <source>
        <dbReference type="ARBA" id="ARBA00009014"/>
    </source>
</evidence>
<evidence type="ECO:0000256" key="6">
    <source>
        <dbReference type="ARBA" id="ARBA00022695"/>
    </source>
</evidence>
<proteinExistence type="inferred from homology"/>
<evidence type="ECO:0000256" key="5">
    <source>
        <dbReference type="ARBA" id="ARBA00022679"/>
    </source>
</evidence>
<dbReference type="Proteomes" id="UP001224516">
    <property type="component" value="Unassembled WGS sequence"/>
</dbReference>
<keyword evidence="6 11" id="KW-0548">Nucleotidyltransferase</keyword>
<dbReference type="InterPro" id="IPR005248">
    <property type="entry name" value="NadD/NMNAT"/>
</dbReference>
<dbReference type="GO" id="GO:0005524">
    <property type="term" value="F:ATP binding"/>
    <property type="evidence" value="ECO:0007669"/>
    <property type="project" value="UniProtKB-KW"/>
</dbReference>
<dbReference type="EC" id="2.7.7.18" evidence="11"/>
<dbReference type="EMBL" id="MTBD01000004">
    <property type="protein sequence ID" value="PRP72229.1"/>
    <property type="molecule type" value="Genomic_DNA"/>
</dbReference>
<dbReference type="Proteomes" id="UP000239469">
    <property type="component" value="Unassembled WGS sequence"/>
</dbReference>
<keyword evidence="5 11" id="KW-0808">Transferase</keyword>
<dbReference type="InterPro" id="IPR014729">
    <property type="entry name" value="Rossmann-like_a/b/a_fold"/>
</dbReference>
<keyword evidence="4 11" id="KW-0662">Pyridine nucleotide biosynthesis</keyword>
<evidence type="ECO:0000256" key="2">
    <source>
        <dbReference type="ARBA" id="ARBA00005019"/>
    </source>
</evidence>
<reference evidence="14 15" key="1">
    <citation type="submission" date="2017-01" db="EMBL/GenBank/DDBJ databases">
        <title>New insights into the genetic diversity of Chromobacterium isolated from tropical freshwater lake.</title>
        <authorList>
            <person name="Santos A.B."/>
            <person name="Nascimento A.M."/>
            <person name="Da Silva P.C."/>
        </authorList>
    </citation>
    <scope>NUCLEOTIDE SEQUENCE [LARGE SCALE GENOMIC DNA]</scope>
    <source>
        <strain evidence="14 15">56AF</strain>
    </source>
</reference>
<comment type="catalytic activity">
    <reaction evidence="10 11">
        <text>nicotinate beta-D-ribonucleotide + ATP + H(+) = deamido-NAD(+) + diphosphate</text>
        <dbReference type="Rhea" id="RHEA:22860"/>
        <dbReference type="ChEBI" id="CHEBI:15378"/>
        <dbReference type="ChEBI" id="CHEBI:30616"/>
        <dbReference type="ChEBI" id="CHEBI:33019"/>
        <dbReference type="ChEBI" id="CHEBI:57502"/>
        <dbReference type="ChEBI" id="CHEBI:58437"/>
        <dbReference type="EC" id="2.7.7.18"/>
    </reaction>
</comment>
<protein>
    <recommendedName>
        <fullName evidence="11">Probable nicotinate-nucleotide adenylyltransferase</fullName>
        <ecNumber evidence="11">2.7.7.18</ecNumber>
    </recommendedName>
    <alternativeName>
        <fullName evidence="11">Deamido-NAD(+) diphosphorylase</fullName>
    </alternativeName>
    <alternativeName>
        <fullName evidence="11">Deamido-NAD(+) pyrophosphorylase</fullName>
    </alternativeName>
    <alternativeName>
        <fullName evidence="11">Nicotinate mononucleotide adenylyltransferase</fullName>
        <shortName evidence="11">NaMN adenylyltransferase</shortName>
    </alternativeName>
</protein>
<evidence type="ECO:0000313" key="14">
    <source>
        <dbReference type="EMBL" id="PRP72229.1"/>
    </source>
</evidence>
<keyword evidence="8 11" id="KW-0067">ATP-binding</keyword>
<dbReference type="RefSeq" id="WP_071109732.1">
    <property type="nucleotide sequence ID" value="NZ_CAWMOE010000027.1"/>
</dbReference>
<dbReference type="Pfam" id="PF01467">
    <property type="entry name" value="CTP_transf_like"/>
    <property type="match status" value="1"/>
</dbReference>
<dbReference type="UniPathway" id="UPA00253">
    <property type="reaction ID" value="UER00332"/>
</dbReference>
<evidence type="ECO:0000256" key="9">
    <source>
        <dbReference type="ARBA" id="ARBA00023027"/>
    </source>
</evidence>
<keyword evidence="16" id="KW-1185">Reference proteome</keyword>
<dbReference type="NCBIfam" id="NF000839">
    <property type="entry name" value="PRK00071.1-1"/>
    <property type="match status" value="1"/>
</dbReference>
<dbReference type="InterPro" id="IPR004821">
    <property type="entry name" value="Cyt_trans-like"/>
</dbReference>
<evidence type="ECO:0000256" key="10">
    <source>
        <dbReference type="ARBA" id="ARBA00048721"/>
    </source>
</evidence>
<gene>
    <name evidence="11 13" type="primary">nadD</name>
    <name evidence="14" type="ORF">BUE93_01955</name>
    <name evidence="13" type="ORF">QCL97_016050</name>
</gene>
<keyword evidence="9 11" id="KW-0520">NAD</keyword>
<dbReference type="NCBIfam" id="NF000840">
    <property type="entry name" value="PRK00071.1-3"/>
    <property type="match status" value="1"/>
</dbReference>
<organism evidence="14 15">
    <name type="scientific">Chromobacterium amazonense</name>
    <dbReference type="NCBI Taxonomy" id="1382803"/>
    <lineage>
        <taxon>Bacteria</taxon>
        <taxon>Pseudomonadati</taxon>
        <taxon>Pseudomonadota</taxon>
        <taxon>Betaproteobacteria</taxon>
        <taxon>Neisseriales</taxon>
        <taxon>Chromobacteriaceae</taxon>
        <taxon>Chromobacterium</taxon>
    </lineage>
</organism>